<dbReference type="EMBL" id="DWVP01000001">
    <property type="protein sequence ID" value="HJC84012.1"/>
    <property type="molecule type" value="Genomic_DNA"/>
</dbReference>
<reference evidence="3" key="2">
    <citation type="submission" date="2021-04" db="EMBL/GenBank/DDBJ databases">
        <authorList>
            <person name="Gilroy R."/>
        </authorList>
    </citation>
    <scope>NUCLEOTIDE SEQUENCE</scope>
    <source>
        <strain evidence="3">ChiHjej13B12-4958</strain>
    </source>
</reference>
<evidence type="ECO:0000256" key="1">
    <source>
        <dbReference type="SAM" id="MobiDB-lite"/>
    </source>
</evidence>
<sequence length="139" mass="14954">MSNQNPTTDDRATVVLFRRRDARQVPPEPPARLWREALGDEIPRQRTRRRDRLKDTAERAGISPQYLSELERDMKDPSSEILEAVAGALGKSSFDLVRSTLAGATVTPVRPAPAPASAPASAPAPAPAPTPTNPVLLAA</sequence>
<protein>
    <submittedName>
        <fullName evidence="3">Helix-turn-helix transcriptional regulator</fullName>
    </submittedName>
</protein>
<dbReference type="GO" id="GO:0003677">
    <property type="term" value="F:DNA binding"/>
    <property type="evidence" value="ECO:0007669"/>
    <property type="project" value="InterPro"/>
</dbReference>
<accession>A0A9D2TMN6</accession>
<dbReference type="SUPFAM" id="SSF47413">
    <property type="entry name" value="lambda repressor-like DNA-binding domains"/>
    <property type="match status" value="1"/>
</dbReference>
<evidence type="ECO:0000313" key="3">
    <source>
        <dbReference type="EMBL" id="HJC84012.1"/>
    </source>
</evidence>
<proteinExistence type="predicted"/>
<dbReference type="SMART" id="SM00530">
    <property type="entry name" value="HTH_XRE"/>
    <property type="match status" value="1"/>
</dbReference>
<reference evidence="3" key="1">
    <citation type="journal article" date="2021" name="PeerJ">
        <title>Extensive microbial diversity within the chicken gut microbiome revealed by metagenomics and culture.</title>
        <authorList>
            <person name="Gilroy R."/>
            <person name="Ravi A."/>
            <person name="Getino M."/>
            <person name="Pursley I."/>
            <person name="Horton D.L."/>
            <person name="Alikhan N.F."/>
            <person name="Baker D."/>
            <person name="Gharbi K."/>
            <person name="Hall N."/>
            <person name="Watson M."/>
            <person name="Adriaenssens E.M."/>
            <person name="Foster-Nyarko E."/>
            <person name="Jarju S."/>
            <person name="Secka A."/>
            <person name="Antonio M."/>
            <person name="Oren A."/>
            <person name="Chaudhuri R.R."/>
            <person name="La Ragione R."/>
            <person name="Hildebrand F."/>
            <person name="Pallen M.J."/>
        </authorList>
    </citation>
    <scope>NUCLEOTIDE SEQUENCE</scope>
    <source>
        <strain evidence="3">ChiHjej13B12-4958</strain>
    </source>
</reference>
<feature type="region of interest" description="Disordered" evidence="1">
    <location>
        <begin position="42"/>
        <end position="66"/>
    </location>
</feature>
<dbReference type="Pfam" id="PF01381">
    <property type="entry name" value="HTH_3"/>
    <property type="match status" value="1"/>
</dbReference>
<comment type="caution">
    <text evidence="3">The sequence shown here is derived from an EMBL/GenBank/DDBJ whole genome shotgun (WGS) entry which is preliminary data.</text>
</comment>
<dbReference type="CDD" id="cd00093">
    <property type="entry name" value="HTH_XRE"/>
    <property type="match status" value="1"/>
</dbReference>
<name>A0A9D2TMN6_9CORY</name>
<feature type="compositionally biased region" description="Pro residues" evidence="1">
    <location>
        <begin position="110"/>
        <end position="132"/>
    </location>
</feature>
<dbReference type="Gene3D" id="1.10.260.40">
    <property type="entry name" value="lambda repressor-like DNA-binding domains"/>
    <property type="match status" value="1"/>
</dbReference>
<dbReference type="PROSITE" id="PS50943">
    <property type="entry name" value="HTH_CROC1"/>
    <property type="match status" value="1"/>
</dbReference>
<gene>
    <name evidence="3" type="ORF">H9751_00345</name>
</gene>
<evidence type="ECO:0000313" key="4">
    <source>
        <dbReference type="Proteomes" id="UP000823858"/>
    </source>
</evidence>
<feature type="domain" description="HTH cro/C1-type" evidence="2">
    <location>
        <begin position="53"/>
        <end position="97"/>
    </location>
</feature>
<feature type="region of interest" description="Disordered" evidence="1">
    <location>
        <begin position="107"/>
        <end position="139"/>
    </location>
</feature>
<dbReference type="Proteomes" id="UP000823858">
    <property type="component" value="Unassembled WGS sequence"/>
</dbReference>
<dbReference type="InterPro" id="IPR001387">
    <property type="entry name" value="Cro/C1-type_HTH"/>
</dbReference>
<dbReference type="InterPro" id="IPR010982">
    <property type="entry name" value="Lambda_DNA-bd_dom_sf"/>
</dbReference>
<dbReference type="AlphaFoldDB" id="A0A9D2TMN6"/>
<organism evidence="3 4">
    <name type="scientific">Candidatus Corynebacterium faecigallinarum</name>
    <dbReference type="NCBI Taxonomy" id="2838528"/>
    <lineage>
        <taxon>Bacteria</taxon>
        <taxon>Bacillati</taxon>
        <taxon>Actinomycetota</taxon>
        <taxon>Actinomycetes</taxon>
        <taxon>Mycobacteriales</taxon>
        <taxon>Corynebacteriaceae</taxon>
        <taxon>Corynebacterium</taxon>
    </lineage>
</organism>
<evidence type="ECO:0000259" key="2">
    <source>
        <dbReference type="PROSITE" id="PS50943"/>
    </source>
</evidence>